<evidence type="ECO:0000256" key="1">
    <source>
        <dbReference type="SAM" id="MobiDB-lite"/>
    </source>
</evidence>
<dbReference type="EMBL" id="SJCY01000004">
    <property type="protein sequence ID" value="TDG36566.1"/>
    <property type="molecule type" value="Genomic_DNA"/>
</dbReference>
<dbReference type="AlphaFoldDB" id="A0A4R5MM32"/>
<evidence type="ECO:0000313" key="3">
    <source>
        <dbReference type="EMBL" id="TDG36566.1"/>
    </source>
</evidence>
<dbReference type="Proteomes" id="UP000295668">
    <property type="component" value="Unassembled WGS sequence"/>
</dbReference>
<dbReference type="Gene3D" id="3.40.50.1580">
    <property type="entry name" value="Nucleoside phosphorylase domain"/>
    <property type="match status" value="1"/>
</dbReference>
<dbReference type="OrthoDB" id="7945729at2"/>
<name>A0A4R5MM32_9SPHI</name>
<sequence length="287" mass="31809">MNEEKDVKKDEKLAEKSKKNKEVNSAVKSGLKSKQDIVNNWLPRYTGRSLDQFGAYILLTNFSKYVTMFSQWNDDAPIMGLDKPMQSVSANGITIINFGMGSPLAATMMDLLTAIKPKAVLFLGKCGGLKKKNQLGDLILPIAAIRGEGTSNDYLPAEVPALPAFALQKAISTTIRDHGRDYWTGTCYTTNRRVWEHDKDFKKYLKTLRAMAVDMETATIFTTGFANKIPTGALLLVSDQPMIPEGVKTAESDSAITEKYVETHLRIGIDSLKQLINNGLTVKHLLF</sequence>
<dbReference type="SUPFAM" id="SSF53167">
    <property type="entry name" value="Purine and uridine phosphorylases"/>
    <property type="match status" value="1"/>
</dbReference>
<dbReference type="InterPro" id="IPR010944">
    <property type="entry name" value="AMN-like"/>
</dbReference>
<dbReference type="PANTHER" id="PTHR43691:SF6">
    <property type="entry name" value="AMP NUCLEOSIDASE"/>
    <property type="match status" value="1"/>
</dbReference>
<dbReference type="GO" id="GO:0009116">
    <property type="term" value="P:nucleoside metabolic process"/>
    <property type="evidence" value="ECO:0007669"/>
    <property type="project" value="InterPro"/>
</dbReference>
<dbReference type="InterPro" id="IPR035994">
    <property type="entry name" value="Nucleoside_phosphorylase_sf"/>
</dbReference>
<feature type="domain" description="Nucleoside phosphorylase" evidence="2">
    <location>
        <begin position="91"/>
        <end position="267"/>
    </location>
</feature>
<evidence type="ECO:0000259" key="2">
    <source>
        <dbReference type="Pfam" id="PF01048"/>
    </source>
</evidence>
<protein>
    <submittedName>
        <fullName evidence="3">AMP nucleosidase</fullName>
        <ecNumber evidence="3">3.2.2.4</ecNumber>
    </submittedName>
</protein>
<reference evidence="3 4" key="1">
    <citation type="submission" date="2019-02" db="EMBL/GenBank/DDBJ databases">
        <title>Pedobacter sp. nov., a novel speices isolated from soil of pinguins habitat in Antarcitica.</title>
        <authorList>
            <person name="He R.-H."/>
        </authorList>
    </citation>
    <scope>NUCLEOTIDE SEQUENCE [LARGE SCALE GENOMIC DNA]</scope>
    <source>
        <strain evidence="3 4">E01020</strain>
    </source>
</reference>
<dbReference type="PANTHER" id="PTHR43691">
    <property type="entry name" value="URIDINE PHOSPHORYLASE"/>
    <property type="match status" value="1"/>
</dbReference>
<keyword evidence="3" id="KW-0378">Hydrolase</keyword>
<dbReference type="RefSeq" id="WP_133262295.1">
    <property type="nucleotide sequence ID" value="NZ_SJCY01000004.1"/>
</dbReference>
<dbReference type="InterPro" id="IPR047039">
    <property type="entry name" value="AMN_phosphorylase"/>
</dbReference>
<comment type="caution">
    <text evidence="3">The sequence shown here is derived from an EMBL/GenBank/DDBJ whole genome shotgun (WGS) entry which is preliminary data.</text>
</comment>
<dbReference type="EC" id="3.2.2.4" evidence="3"/>
<dbReference type="NCBIfam" id="NF005500">
    <property type="entry name" value="PRK07115.1"/>
    <property type="match status" value="1"/>
</dbReference>
<dbReference type="CDD" id="cd17762">
    <property type="entry name" value="AMN"/>
    <property type="match status" value="1"/>
</dbReference>
<feature type="region of interest" description="Disordered" evidence="1">
    <location>
        <begin position="1"/>
        <end position="27"/>
    </location>
</feature>
<proteinExistence type="predicted"/>
<dbReference type="InterPro" id="IPR000845">
    <property type="entry name" value="Nucleoside_phosphorylase_d"/>
</dbReference>
<keyword evidence="4" id="KW-1185">Reference proteome</keyword>
<dbReference type="NCBIfam" id="TIGR01721">
    <property type="entry name" value="AMN-like"/>
    <property type="match status" value="1"/>
</dbReference>
<organism evidence="3 4">
    <name type="scientific">Pedobacter changchengzhani</name>
    <dbReference type="NCBI Taxonomy" id="2529274"/>
    <lineage>
        <taxon>Bacteria</taxon>
        <taxon>Pseudomonadati</taxon>
        <taxon>Bacteroidota</taxon>
        <taxon>Sphingobacteriia</taxon>
        <taxon>Sphingobacteriales</taxon>
        <taxon>Sphingobacteriaceae</taxon>
        <taxon>Pedobacter</taxon>
    </lineage>
</organism>
<dbReference type="Pfam" id="PF01048">
    <property type="entry name" value="PNP_UDP_1"/>
    <property type="match status" value="1"/>
</dbReference>
<feature type="compositionally biased region" description="Basic and acidic residues" evidence="1">
    <location>
        <begin position="1"/>
        <end position="22"/>
    </location>
</feature>
<accession>A0A4R5MM32</accession>
<dbReference type="GO" id="GO:0005829">
    <property type="term" value="C:cytosol"/>
    <property type="evidence" value="ECO:0007669"/>
    <property type="project" value="TreeGrafter"/>
</dbReference>
<keyword evidence="3" id="KW-0326">Glycosidase</keyword>
<evidence type="ECO:0000313" key="4">
    <source>
        <dbReference type="Proteomes" id="UP000295668"/>
    </source>
</evidence>
<dbReference type="GO" id="GO:0008714">
    <property type="term" value="F:AMP nucleosidase activity"/>
    <property type="evidence" value="ECO:0007669"/>
    <property type="project" value="UniProtKB-EC"/>
</dbReference>
<gene>
    <name evidence="3" type="ORF">EZJ43_08615</name>
</gene>